<gene>
    <name evidence="6" type="ORF">VHUM_03300</name>
</gene>
<dbReference type="GO" id="GO:0030833">
    <property type="term" value="P:regulation of actin filament polymerization"/>
    <property type="evidence" value="ECO:0007669"/>
    <property type="project" value="InterPro"/>
</dbReference>
<dbReference type="InterPro" id="IPR036753">
    <property type="entry name" value="ARPC3_sf"/>
</dbReference>
<evidence type="ECO:0000256" key="2">
    <source>
        <dbReference type="ARBA" id="ARBA00010856"/>
    </source>
</evidence>
<evidence type="ECO:0000313" key="6">
    <source>
        <dbReference type="EMBL" id="TXT07130.1"/>
    </source>
</evidence>
<name>A0A7D8UZT7_VANHU</name>
<comment type="subcellular location">
    <subcellularLocation>
        <location evidence="1">Cytoplasm</location>
        <location evidence="1">Cytoskeleton</location>
    </subcellularLocation>
</comment>
<keyword evidence="3" id="KW-0963">Cytoplasm</keyword>
<evidence type="ECO:0000256" key="4">
    <source>
        <dbReference type="ARBA" id="ARBA00023203"/>
    </source>
</evidence>
<reference evidence="6 7" key="1">
    <citation type="journal article" date="2019" name="PLoS Genet.">
        <title>Convergent evolution of linked mating-type loci in basidiomycete fungi.</title>
        <authorList>
            <person name="Sun S."/>
            <person name="Coelho M.A."/>
            <person name="Heitman J."/>
            <person name="Nowrousian M."/>
        </authorList>
    </citation>
    <scope>NUCLEOTIDE SEQUENCE [LARGE SCALE GENOMIC DNA]</scope>
    <source>
        <strain evidence="6 7">CBS 4282</strain>
    </source>
</reference>
<dbReference type="SUPFAM" id="SSF69060">
    <property type="entry name" value="Arp2/3 complex 21 kDa subunit ARPC3"/>
    <property type="match status" value="1"/>
</dbReference>
<organism evidence="6 7">
    <name type="scientific">Vanrija humicola</name>
    <name type="common">Yeast</name>
    <name type="synonym">Cryptococcus humicola</name>
    <dbReference type="NCBI Taxonomy" id="5417"/>
    <lineage>
        <taxon>Eukaryota</taxon>
        <taxon>Fungi</taxon>
        <taxon>Dikarya</taxon>
        <taxon>Basidiomycota</taxon>
        <taxon>Agaricomycotina</taxon>
        <taxon>Tremellomycetes</taxon>
        <taxon>Trichosporonales</taxon>
        <taxon>Trichosporonaceae</taxon>
        <taxon>Vanrija</taxon>
    </lineage>
</organism>
<keyword evidence="4" id="KW-0009">Actin-binding</keyword>
<dbReference type="OrthoDB" id="200404at2759"/>
<proteinExistence type="inferred from homology"/>
<sequence>MSPSPQTTAVRSLHLIHHRHHACECSLPAPLTPAQAYHSAFNDDPSVRTAGNTAILPITTKIRGPAPIAADPSQPDIIEEALDLFRANCLFRNFEIKGPADRLLIYLILFISECLTKLAPQPGKPSPGYTEATKQLSTLAVDNFALPGEPGFPLNSMYHPPANRTEADALRSYLTQTRSELALRLADRLYPYEQVLGADGQPTGQQGPRATKPSKWWMSFQKRRFMNRSLGGA</sequence>
<protein>
    <recommendedName>
        <fullName evidence="8">Actin-related protein 2/3 complex subunit 3</fullName>
    </recommendedName>
</protein>
<keyword evidence="5" id="KW-0206">Cytoskeleton</keyword>
<dbReference type="Proteomes" id="UP000473826">
    <property type="component" value="Unassembled WGS sequence"/>
</dbReference>
<dbReference type="GO" id="GO:0034314">
    <property type="term" value="P:Arp2/3 complex-mediated actin nucleation"/>
    <property type="evidence" value="ECO:0007669"/>
    <property type="project" value="InterPro"/>
</dbReference>
<dbReference type="FunFam" id="1.10.1760.10:FF:000002">
    <property type="entry name" value="Actin-related protein 2/3 complex subunit 3"/>
    <property type="match status" value="1"/>
</dbReference>
<dbReference type="PANTHER" id="PTHR12391">
    <property type="entry name" value="ARP2/3 COMPLEX 21 KD SUBUNIT"/>
    <property type="match status" value="1"/>
</dbReference>
<dbReference type="Gene3D" id="1.10.1760.10">
    <property type="entry name" value="Actin-related protein 2/3 complex subunit 3"/>
    <property type="match status" value="1"/>
</dbReference>
<evidence type="ECO:0000256" key="1">
    <source>
        <dbReference type="ARBA" id="ARBA00004245"/>
    </source>
</evidence>
<dbReference type="GO" id="GO:0003779">
    <property type="term" value="F:actin binding"/>
    <property type="evidence" value="ECO:0007669"/>
    <property type="project" value="UniProtKB-KW"/>
</dbReference>
<evidence type="ECO:0000313" key="7">
    <source>
        <dbReference type="Proteomes" id="UP000473826"/>
    </source>
</evidence>
<evidence type="ECO:0000256" key="3">
    <source>
        <dbReference type="ARBA" id="ARBA00022490"/>
    </source>
</evidence>
<dbReference type="GO" id="GO:0005885">
    <property type="term" value="C:Arp2/3 protein complex"/>
    <property type="evidence" value="ECO:0007669"/>
    <property type="project" value="InterPro"/>
</dbReference>
<evidence type="ECO:0000256" key="5">
    <source>
        <dbReference type="ARBA" id="ARBA00023212"/>
    </source>
</evidence>
<evidence type="ECO:0008006" key="8">
    <source>
        <dbReference type="Google" id="ProtNLM"/>
    </source>
</evidence>
<dbReference type="AlphaFoldDB" id="A0A7D8UZT7"/>
<comment type="similarity">
    <text evidence="2">Belongs to the ARPC3 family.</text>
</comment>
<dbReference type="Pfam" id="PF04062">
    <property type="entry name" value="P21-Arc"/>
    <property type="match status" value="1"/>
</dbReference>
<dbReference type="EMBL" id="QKWK01000009">
    <property type="protein sequence ID" value="TXT07130.1"/>
    <property type="molecule type" value="Genomic_DNA"/>
</dbReference>
<comment type="caution">
    <text evidence="6">The sequence shown here is derived from an EMBL/GenBank/DDBJ whole genome shotgun (WGS) entry which is preliminary data.</text>
</comment>
<accession>A0A7D8UZT7</accession>
<dbReference type="InterPro" id="IPR007204">
    <property type="entry name" value="ARPC3"/>
</dbReference>
<keyword evidence="7" id="KW-1185">Reference proteome</keyword>